<keyword evidence="5" id="KW-0475">Mercuric resistance</keyword>
<dbReference type="PROSITE" id="PS01047">
    <property type="entry name" value="HMA_1"/>
    <property type="match status" value="1"/>
</dbReference>
<gene>
    <name evidence="17" type="ORF">B0I18_102158</name>
</gene>
<evidence type="ECO:0000256" key="9">
    <source>
        <dbReference type="ARBA" id="ARBA00022723"/>
    </source>
</evidence>
<dbReference type="InterPro" id="IPR001802">
    <property type="entry name" value="MerP/CopZ"/>
</dbReference>
<comment type="similarity">
    <text evidence="2">Belongs to the MerT family.</text>
</comment>
<feature type="domain" description="HMA" evidence="16">
    <location>
        <begin position="128"/>
        <end position="194"/>
    </location>
</feature>
<dbReference type="InterPro" id="IPR006121">
    <property type="entry name" value="HMA_dom"/>
</dbReference>
<keyword evidence="12 15" id="KW-0472">Membrane</keyword>
<dbReference type="InterPro" id="IPR003457">
    <property type="entry name" value="Transprt_MerT"/>
</dbReference>
<keyword evidence="6" id="KW-1003">Cell membrane</keyword>
<reference evidence="17 18" key="1">
    <citation type="submission" date="2018-03" db="EMBL/GenBank/DDBJ databases">
        <title>Genomic Encyclopedia of Type Strains, Phase III (KMG-III): the genomes of soil and plant-associated and newly described type strains.</title>
        <authorList>
            <person name="Whitman W."/>
        </authorList>
    </citation>
    <scope>NUCLEOTIDE SEQUENCE [LARGE SCALE GENOMIC DNA]</scope>
    <source>
        <strain evidence="17 18">CGMCC 1.12700</strain>
    </source>
</reference>
<organism evidence="17 18">
    <name type="scientific">Taibaiella chishuiensis</name>
    <dbReference type="NCBI Taxonomy" id="1434707"/>
    <lineage>
        <taxon>Bacteria</taxon>
        <taxon>Pseudomonadati</taxon>
        <taxon>Bacteroidota</taxon>
        <taxon>Chitinophagia</taxon>
        <taxon>Chitinophagales</taxon>
        <taxon>Chitinophagaceae</taxon>
        <taxon>Taibaiella</taxon>
    </lineage>
</organism>
<accession>A0A2P8D7K2</accession>
<dbReference type="PROSITE" id="PS50846">
    <property type="entry name" value="HMA_2"/>
    <property type="match status" value="1"/>
</dbReference>
<dbReference type="Gene3D" id="3.30.70.100">
    <property type="match status" value="1"/>
</dbReference>
<dbReference type="OrthoDB" id="1493145at2"/>
<dbReference type="EMBL" id="PYGD01000002">
    <property type="protein sequence ID" value="PSK93188.1"/>
    <property type="molecule type" value="Genomic_DNA"/>
</dbReference>
<name>A0A2P8D7K2_9BACT</name>
<evidence type="ECO:0000259" key="16">
    <source>
        <dbReference type="PROSITE" id="PS50846"/>
    </source>
</evidence>
<keyword evidence="7" id="KW-0997">Cell inner membrane</keyword>
<dbReference type="InterPro" id="IPR017969">
    <property type="entry name" value="Heavy-metal-associated_CS"/>
</dbReference>
<comment type="function">
    <text evidence="14">Involved in mercury resistance. Probably transfers a mercuric ion from the periplasmic Hg(2+)-binding protein MerP to the cytoplasmic mercuric reductase MerA.</text>
</comment>
<sequence length="199" mass="21060">MNLNLKIITGLGTALAASLCCIAPLLALLTGVSGMASAFSWLEPARPYCIAATVVFLALAWYRKLRPARQLHCNCEQPGKTKFIHSKLFLGIVTVLAGFLLAFPVYAHLFYPGVPAKPQQVAAGIPAATATFRVSGMTCASCGEHISSAVGALPGVLQCTVSYEAGQATVTWDTTRVNLTTIEKTINATGYTITDKNKP</sequence>
<dbReference type="GO" id="GO:0015097">
    <property type="term" value="F:mercury ion transmembrane transporter activity"/>
    <property type="evidence" value="ECO:0007669"/>
    <property type="project" value="InterPro"/>
</dbReference>
<dbReference type="AlphaFoldDB" id="A0A2P8D7K2"/>
<evidence type="ECO:0000256" key="15">
    <source>
        <dbReference type="SAM" id="Phobius"/>
    </source>
</evidence>
<dbReference type="Pfam" id="PF00403">
    <property type="entry name" value="HMA"/>
    <property type="match status" value="1"/>
</dbReference>
<dbReference type="InterPro" id="IPR036163">
    <property type="entry name" value="HMA_dom_sf"/>
</dbReference>
<feature type="transmembrane region" description="Helical" evidence="15">
    <location>
        <begin position="88"/>
        <end position="111"/>
    </location>
</feature>
<dbReference type="Pfam" id="PF02411">
    <property type="entry name" value="MerT"/>
    <property type="match status" value="1"/>
</dbReference>
<keyword evidence="11 15" id="KW-1133">Transmembrane helix</keyword>
<keyword evidence="4" id="KW-0813">Transport</keyword>
<evidence type="ECO:0000256" key="7">
    <source>
        <dbReference type="ARBA" id="ARBA00022519"/>
    </source>
</evidence>
<evidence type="ECO:0000313" key="18">
    <source>
        <dbReference type="Proteomes" id="UP000240572"/>
    </source>
</evidence>
<dbReference type="GO" id="GO:0046872">
    <property type="term" value="F:metal ion binding"/>
    <property type="evidence" value="ECO:0007669"/>
    <property type="project" value="UniProtKB-KW"/>
</dbReference>
<evidence type="ECO:0000256" key="5">
    <source>
        <dbReference type="ARBA" id="ARBA00022466"/>
    </source>
</evidence>
<keyword evidence="18" id="KW-1185">Reference proteome</keyword>
<keyword evidence="8 15" id="KW-0812">Transmembrane</keyword>
<dbReference type="Gene3D" id="1.10.287.910">
    <property type="entry name" value="bacterial mercury transporter, merf"/>
    <property type="match status" value="1"/>
</dbReference>
<evidence type="ECO:0000256" key="10">
    <source>
        <dbReference type="ARBA" id="ARBA00022914"/>
    </source>
</evidence>
<keyword evidence="9" id="KW-0479">Metal-binding</keyword>
<dbReference type="NCBIfam" id="NF033556">
    <property type="entry name" value="MerTP_fusion"/>
    <property type="match status" value="1"/>
</dbReference>
<evidence type="ECO:0000256" key="13">
    <source>
        <dbReference type="ARBA" id="ARBA00030934"/>
    </source>
</evidence>
<evidence type="ECO:0000256" key="4">
    <source>
        <dbReference type="ARBA" id="ARBA00022448"/>
    </source>
</evidence>
<keyword evidence="10" id="KW-0476">Mercury</keyword>
<evidence type="ECO:0000313" key="17">
    <source>
        <dbReference type="EMBL" id="PSK93188.1"/>
    </source>
</evidence>
<dbReference type="RefSeq" id="WP_106522213.1">
    <property type="nucleotide sequence ID" value="NZ_PYGD01000002.1"/>
</dbReference>
<comment type="caution">
    <text evidence="17">The sequence shown here is derived from an EMBL/GenBank/DDBJ whole genome shotgun (WGS) entry which is preliminary data.</text>
</comment>
<proteinExistence type="inferred from homology"/>
<evidence type="ECO:0000256" key="11">
    <source>
        <dbReference type="ARBA" id="ARBA00022989"/>
    </source>
</evidence>
<dbReference type="SUPFAM" id="SSF55008">
    <property type="entry name" value="HMA, heavy metal-associated domain"/>
    <property type="match status" value="1"/>
</dbReference>
<evidence type="ECO:0000256" key="3">
    <source>
        <dbReference type="ARBA" id="ARBA00017053"/>
    </source>
</evidence>
<evidence type="ECO:0000256" key="8">
    <source>
        <dbReference type="ARBA" id="ARBA00022692"/>
    </source>
</evidence>
<dbReference type="PRINTS" id="PR00946">
    <property type="entry name" value="HGSCAVENGER"/>
</dbReference>
<evidence type="ECO:0000256" key="14">
    <source>
        <dbReference type="ARBA" id="ARBA00045720"/>
    </source>
</evidence>
<protein>
    <recommendedName>
        <fullName evidence="3">Mercuric transport protein MerT</fullName>
    </recommendedName>
    <alternativeName>
        <fullName evidence="13">Mercury ion transport protein</fullName>
    </alternativeName>
</protein>
<evidence type="ECO:0000256" key="2">
    <source>
        <dbReference type="ARBA" id="ARBA00008224"/>
    </source>
</evidence>
<dbReference type="Proteomes" id="UP000240572">
    <property type="component" value="Unassembled WGS sequence"/>
</dbReference>
<dbReference type="GO" id="GO:0005886">
    <property type="term" value="C:plasma membrane"/>
    <property type="evidence" value="ECO:0007669"/>
    <property type="project" value="UniProtKB-SubCell"/>
</dbReference>
<comment type="subcellular location">
    <subcellularLocation>
        <location evidence="1">Cell inner membrane</location>
        <topology evidence="1">Multi-pass membrane protein</topology>
    </subcellularLocation>
</comment>
<evidence type="ECO:0000256" key="1">
    <source>
        <dbReference type="ARBA" id="ARBA00004429"/>
    </source>
</evidence>
<feature type="transmembrane region" description="Helical" evidence="15">
    <location>
        <begin position="44"/>
        <end position="62"/>
    </location>
</feature>
<evidence type="ECO:0000256" key="12">
    <source>
        <dbReference type="ARBA" id="ARBA00023136"/>
    </source>
</evidence>
<dbReference type="FunFam" id="3.30.70.100:FF:000001">
    <property type="entry name" value="ATPase copper transporting beta"/>
    <property type="match status" value="1"/>
</dbReference>
<dbReference type="CDD" id="cd00371">
    <property type="entry name" value="HMA"/>
    <property type="match status" value="1"/>
</dbReference>
<evidence type="ECO:0000256" key="6">
    <source>
        <dbReference type="ARBA" id="ARBA00022475"/>
    </source>
</evidence>